<dbReference type="InterPro" id="IPR017501">
    <property type="entry name" value="Phage_infect_YhgE_C"/>
</dbReference>
<keyword evidence="2 5" id="KW-0812">Transmembrane</keyword>
<feature type="domain" description="ABC-2 type transporter transmembrane" evidence="6">
    <location>
        <begin position="18"/>
        <end position="163"/>
    </location>
</feature>
<protein>
    <submittedName>
        <fullName evidence="7">YhgE/Pip domain-containing protein</fullName>
    </submittedName>
</protein>
<dbReference type="EMBL" id="JAOQJQ010000004">
    <property type="protein sequence ID" value="MCU6762725.1"/>
    <property type="molecule type" value="Genomic_DNA"/>
</dbReference>
<reference evidence="7 8" key="1">
    <citation type="journal article" date="2021" name="ISME Commun">
        <title>Automated analysis of genomic sequences facilitates high-throughput and comprehensive description of bacteria.</title>
        <authorList>
            <person name="Hitch T.C.A."/>
        </authorList>
    </citation>
    <scope>NUCLEOTIDE SEQUENCE [LARGE SCALE GENOMIC DNA]</scope>
    <source>
        <strain evidence="7 8">Sanger_109</strain>
    </source>
</reference>
<dbReference type="NCBIfam" id="TIGR03061">
    <property type="entry name" value="pip_yhgE_Nterm"/>
    <property type="match status" value="1"/>
</dbReference>
<dbReference type="InterPro" id="IPR017500">
    <property type="entry name" value="Phage_infect_YhgE_N"/>
</dbReference>
<dbReference type="RefSeq" id="WP_262591174.1">
    <property type="nucleotide sequence ID" value="NZ_JAOQJQ010000004.1"/>
</dbReference>
<dbReference type="NCBIfam" id="TIGR03062">
    <property type="entry name" value="pip_yhgE_Cterm"/>
    <property type="match status" value="1"/>
</dbReference>
<dbReference type="Pfam" id="PF12698">
    <property type="entry name" value="ABC2_membrane_3"/>
    <property type="match status" value="2"/>
</dbReference>
<gene>
    <name evidence="7" type="ORF">OCV88_10305</name>
</gene>
<dbReference type="Gene3D" id="1.10.287.950">
    <property type="entry name" value="Methyl-accepting chemotaxis protein"/>
    <property type="match status" value="1"/>
</dbReference>
<evidence type="ECO:0000256" key="1">
    <source>
        <dbReference type="ARBA" id="ARBA00004141"/>
    </source>
</evidence>
<evidence type="ECO:0000256" key="3">
    <source>
        <dbReference type="ARBA" id="ARBA00022989"/>
    </source>
</evidence>
<accession>A0ABT2TKI1</accession>
<evidence type="ECO:0000313" key="8">
    <source>
        <dbReference type="Proteomes" id="UP001652442"/>
    </source>
</evidence>
<dbReference type="PANTHER" id="PTHR43077">
    <property type="entry name" value="TRANSPORT PERMEASE YVFS-RELATED"/>
    <property type="match status" value="1"/>
</dbReference>
<evidence type="ECO:0000259" key="6">
    <source>
        <dbReference type="Pfam" id="PF12698"/>
    </source>
</evidence>
<keyword evidence="4 5" id="KW-0472">Membrane</keyword>
<comment type="caution">
    <text evidence="7">The sequence shown here is derived from an EMBL/GenBank/DDBJ whole genome shotgun (WGS) entry which is preliminary data.</text>
</comment>
<dbReference type="InterPro" id="IPR013525">
    <property type="entry name" value="ABC2_TM"/>
</dbReference>
<name>A0ABT2TKI1_9FIRM</name>
<dbReference type="PANTHER" id="PTHR43077:SF5">
    <property type="entry name" value="PHAGE INFECTION PROTEIN"/>
    <property type="match status" value="1"/>
</dbReference>
<keyword evidence="3 5" id="KW-1133">Transmembrane helix</keyword>
<evidence type="ECO:0000313" key="7">
    <source>
        <dbReference type="EMBL" id="MCU6762725.1"/>
    </source>
</evidence>
<feature type="transmembrane region" description="Helical" evidence="5">
    <location>
        <begin position="765"/>
        <end position="783"/>
    </location>
</feature>
<evidence type="ECO:0000256" key="4">
    <source>
        <dbReference type="ARBA" id="ARBA00023136"/>
    </source>
</evidence>
<keyword evidence="8" id="KW-1185">Reference proteome</keyword>
<evidence type="ECO:0000256" key="5">
    <source>
        <dbReference type="SAM" id="Phobius"/>
    </source>
</evidence>
<feature type="transmembrane region" description="Helical" evidence="5">
    <location>
        <begin position="609"/>
        <end position="631"/>
    </location>
</feature>
<sequence length="807" mass="84754">MIKQEWKKLLKNKVLMIVLIAIIAIPSIYTALFLGSMWDPYGKLDQLPVAVVNKDQSAEYNGKELNVGSSLVENLKENDSLQFHFVNAQAAKMGIEDGSYYMVITIPEDFSANAATLMDEHPRKMQLKYETNPGTNYIASKMSESALEKIKESVSEEVTKEYTQAVFDSFTEAADGMTEAADGAGVITQGISDASSGNQTITENLQTLADSTLEFQSGSQVLTASLKDYTDGTARINDGAGQLKDGTDTLQKAAGEGADQLNQGALSLKSGIASYTSGVEQAYEGTAQLKENSKALVQGTEELAGGAEKAQKGSETLTAGLKELSQTIGKQSQEGSESLKAVKQGLDQLGDGIQAVDENLVQIQKQLLAAGDDTGAAAIGQLLSSKEYQTLVAGSSTVTDGAKTAITQLDSGTKAVKDTLDQQIIPGSQDLTAGLEELNQGISGKNGLSAGVDAYTQGVSKVNEGLAQLNKSSSQLENGAEALDEGTAQLSSELGSGISKIQNAAGQLWNGTAALVSNNDALLSGSSKLSSGAAQIAEGSGALKDGSAELGSGLDQLLSGSSTLKSSLSDGAKEINDVSKSNDTVDMFASPVDAQKSESSQVANNGHAMAAYMMCVGLWIACIAFCLIYPVNSYEGELKSGLKWWLSKVSVSYLIIAAASVVMVLILHTVNGFEPEKMGATIGIASLAGITFISVVYFFNALMGKVGSFVMLIFTVVQLAGSAGTYPIEVSGGFVAKIHNFLPFSYTVDAFRKTICGQGSFRSDIVFLLIFAAVFSAASFTIFERRAAKIRQGKSSSTALLEKYGLI</sequence>
<feature type="domain" description="ABC-2 type transporter transmembrane" evidence="6">
    <location>
        <begin position="599"/>
        <end position="779"/>
    </location>
</feature>
<feature type="transmembrane region" description="Helical" evidence="5">
    <location>
        <begin position="14"/>
        <end position="38"/>
    </location>
</feature>
<dbReference type="Proteomes" id="UP001652442">
    <property type="component" value="Unassembled WGS sequence"/>
</dbReference>
<feature type="transmembrane region" description="Helical" evidence="5">
    <location>
        <begin position="682"/>
        <end position="702"/>
    </location>
</feature>
<proteinExistence type="predicted"/>
<organism evidence="7 8">
    <name type="scientific">Brotonthovivens ammoniilytica</name>
    <dbReference type="NCBI Taxonomy" id="2981725"/>
    <lineage>
        <taxon>Bacteria</taxon>
        <taxon>Bacillati</taxon>
        <taxon>Bacillota</taxon>
        <taxon>Clostridia</taxon>
        <taxon>Lachnospirales</taxon>
        <taxon>Lachnospiraceae</taxon>
        <taxon>Brotonthovivens</taxon>
    </lineage>
</organism>
<feature type="transmembrane region" description="Helical" evidence="5">
    <location>
        <begin position="651"/>
        <end position="670"/>
    </location>
</feature>
<dbReference type="Gene3D" id="3.40.1710.10">
    <property type="entry name" value="abc type-2 transporter like domain"/>
    <property type="match status" value="1"/>
</dbReference>
<feature type="transmembrane region" description="Helical" evidence="5">
    <location>
        <begin position="709"/>
        <end position="728"/>
    </location>
</feature>
<comment type="subcellular location">
    <subcellularLocation>
        <location evidence="1">Membrane</location>
        <topology evidence="1">Multi-pass membrane protein</topology>
    </subcellularLocation>
</comment>
<dbReference type="InterPro" id="IPR051328">
    <property type="entry name" value="T7SS_ABC-Transporter"/>
</dbReference>
<evidence type="ECO:0000256" key="2">
    <source>
        <dbReference type="ARBA" id="ARBA00022692"/>
    </source>
</evidence>